<evidence type="ECO:0000256" key="5">
    <source>
        <dbReference type="ARBA" id="ARBA00023159"/>
    </source>
</evidence>
<feature type="compositionally biased region" description="Polar residues" evidence="9">
    <location>
        <begin position="199"/>
        <end position="238"/>
    </location>
</feature>
<organism evidence="11 12">
    <name type="scientific">Alectoria fallacina</name>
    <dbReference type="NCBI Taxonomy" id="1903189"/>
    <lineage>
        <taxon>Eukaryota</taxon>
        <taxon>Fungi</taxon>
        <taxon>Dikarya</taxon>
        <taxon>Ascomycota</taxon>
        <taxon>Pezizomycotina</taxon>
        <taxon>Lecanoromycetes</taxon>
        <taxon>OSLEUM clade</taxon>
        <taxon>Lecanoromycetidae</taxon>
        <taxon>Lecanorales</taxon>
        <taxon>Lecanorineae</taxon>
        <taxon>Parmeliaceae</taxon>
        <taxon>Alectoria</taxon>
    </lineage>
</organism>
<name>A0A8H3EPU6_9LECA</name>
<proteinExistence type="inferred from homology"/>
<gene>
    <name evidence="11" type="ORF">ALECFALPRED_005736</name>
</gene>
<reference evidence="11" key="1">
    <citation type="submission" date="2021-03" db="EMBL/GenBank/DDBJ databases">
        <authorList>
            <person name="Tagirdzhanova G."/>
        </authorList>
    </citation>
    <scope>NUCLEOTIDE SEQUENCE</scope>
</reference>
<dbReference type="EMBL" id="CAJPDR010000036">
    <property type="protein sequence ID" value="CAF9909525.1"/>
    <property type="molecule type" value="Genomic_DNA"/>
</dbReference>
<keyword evidence="7" id="KW-0539">Nucleus</keyword>
<dbReference type="InterPro" id="IPR007219">
    <property type="entry name" value="XnlR_reg_dom"/>
</dbReference>
<dbReference type="InterPro" id="IPR036864">
    <property type="entry name" value="Zn2-C6_fun-type_DNA-bd_sf"/>
</dbReference>
<evidence type="ECO:0000256" key="2">
    <source>
        <dbReference type="ARBA" id="ARBA00022833"/>
    </source>
</evidence>
<evidence type="ECO:0000259" key="10">
    <source>
        <dbReference type="PROSITE" id="PS50048"/>
    </source>
</evidence>
<feature type="region of interest" description="Disordered" evidence="9">
    <location>
        <begin position="118"/>
        <end position="240"/>
    </location>
</feature>
<dbReference type="PROSITE" id="PS50048">
    <property type="entry name" value="ZN2_CY6_FUNGAL_2"/>
    <property type="match status" value="1"/>
</dbReference>
<evidence type="ECO:0000256" key="9">
    <source>
        <dbReference type="SAM" id="MobiDB-lite"/>
    </source>
</evidence>
<evidence type="ECO:0000313" key="12">
    <source>
        <dbReference type="Proteomes" id="UP000664203"/>
    </source>
</evidence>
<dbReference type="CDD" id="cd12148">
    <property type="entry name" value="fungal_TF_MHR"/>
    <property type="match status" value="1"/>
</dbReference>
<comment type="similarity">
    <text evidence="8">Belongs to the xlnR/xlr1 family.</text>
</comment>
<keyword evidence="3" id="KW-0805">Transcription regulation</keyword>
<dbReference type="Pfam" id="PF04082">
    <property type="entry name" value="Fungal_trans"/>
    <property type="match status" value="1"/>
</dbReference>
<dbReference type="Pfam" id="PF00172">
    <property type="entry name" value="Zn_clus"/>
    <property type="match status" value="1"/>
</dbReference>
<dbReference type="SUPFAM" id="SSF57701">
    <property type="entry name" value="Zn2/Cys6 DNA-binding domain"/>
    <property type="match status" value="1"/>
</dbReference>
<accession>A0A8H3EPU6</accession>
<dbReference type="PANTHER" id="PTHR47663:SF1">
    <property type="entry name" value="XYLANOLYTIC TRANSCRIPTIONAL ACTIVATOR XLNR-RELATED"/>
    <property type="match status" value="1"/>
</dbReference>
<dbReference type="GO" id="GO:0006351">
    <property type="term" value="P:DNA-templated transcription"/>
    <property type="evidence" value="ECO:0007669"/>
    <property type="project" value="InterPro"/>
</dbReference>
<dbReference type="FunFam" id="4.10.240.10:FF:000004">
    <property type="entry name" value="Xylanolytic transcriptional activator XlnR"/>
    <property type="match status" value="1"/>
</dbReference>
<protein>
    <recommendedName>
        <fullName evidence="10">Zn(2)-C6 fungal-type domain-containing protein</fullName>
    </recommendedName>
</protein>
<evidence type="ECO:0000256" key="8">
    <source>
        <dbReference type="ARBA" id="ARBA00037990"/>
    </source>
</evidence>
<keyword evidence="1" id="KW-0479">Metal-binding</keyword>
<dbReference type="AlphaFoldDB" id="A0A8H3EPU6"/>
<keyword evidence="5" id="KW-0010">Activator</keyword>
<dbReference type="Proteomes" id="UP000664203">
    <property type="component" value="Unassembled WGS sequence"/>
</dbReference>
<keyword evidence="6" id="KW-0804">Transcription</keyword>
<evidence type="ECO:0000256" key="6">
    <source>
        <dbReference type="ARBA" id="ARBA00023163"/>
    </source>
</evidence>
<keyword evidence="4" id="KW-0238">DNA-binding</keyword>
<evidence type="ECO:0000256" key="3">
    <source>
        <dbReference type="ARBA" id="ARBA00023015"/>
    </source>
</evidence>
<sequence>MSPPTRDIASHAPVQQYALQHFDASSDLKQMSLIKSPTKLRHHPYSQSSTEVRHQYRISSDLGAVVDSKSANTAPVRRRISRACDQCNQLRTRCDGQDPCAHCSEFGLGCEYMRERKKRGKTSRKDTAQQDPVANADSPREYLSEGPSPTQTHNGHEYQSAASQVPPTDGESRFSGSRSGSMCTVKQQSPAIVDGPYQLSRNGGLAQNQDQASMNPSYPQSSIRQGTGTSPTAMSLNGFSLGHDYDRPGFRGITPVSGSHSNGLSINQMQPQMPSQQNFQGFGENAYPPLSPPNLQAPSPGFRFGATGESPLGGVFGTSPIVGSPGWLNLPSPSNYQNHHRRLNWINTLRFPVLKPMLPYIESIIPVSLACDLLELYFTSSSTTHTHPVSPYILGYVFRKQSFLDGSRPRTCSPALLSSMLWLAAQTSDSPFLTSPPSARGRVCQKLLDITIALLKPLIHGPPAGDSSATNGMSPAINGVALGGLGVAMTGGDQLTADGGAIGSLDNVATYIHLAVIVSASEYKAASMRWWNAAWTLARELKLGRELPGAGESDNSRSDDLSTDAIADGTSPEQVRARASMKESLAANLPGVLNEEGREERRRVWWLLYTVDRHLALCYNRPLFLLDVECEGLLQPLNDVDFQAGSFYSRDPNFSPSSQPYRIRGPSFLCTGHSIFGYFTPLMAILGYIVELNQARNHPRFGQSSRHVAEWDDRTAEITSQLEAYGHSLREFEARHVDESNMLNRAGAETGAPSINSIHPGNSRVTDAIIQTRIVVAYGSHIMHVLHILITGRWDPINLLDDKDLWISTPSFSSAIMHAVAAANAISNVLEYDPDLSFMPWFFGISLLQGGFLLLLMADKLAGQADPNVVRACENIVKAHEACIVTLNTEYQRHMRKVMRSALAQVKGRLPDGDQQLFRREILSLYRWTGDGTGLAL</sequence>
<dbReference type="GO" id="GO:0003677">
    <property type="term" value="F:DNA binding"/>
    <property type="evidence" value="ECO:0007669"/>
    <property type="project" value="UniProtKB-KW"/>
</dbReference>
<dbReference type="GO" id="GO:0000981">
    <property type="term" value="F:DNA-binding transcription factor activity, RNA polymerase II-specific"/>
    <property type="evidence" value="ECO:0007669"/>
    <property type="project" value="InterPro"/>
</dbReference>
<keyword evidence="2" id="KW-0862">Zinc</keyword>
<dbReference type="SMART" id="SM00066">
    <property type="entry name" value="GAL4"/>
    <property type="match status" value="1"/>
</dbReference>
<dbReference type="Gene3D" id="4.10.240.10">
    <property type="entry name" value="Zn(2)-C6 fungal-type DNA-binding domain"/>
    <property type="match status" value="1"/>
</dbReference>
<dbReference type="InterPro" id="IPR001138">
    <property type="entry name" value="Zn2Cys6_DnaBD"/>
</dbReference>
<dbReference type="CDD" id="cd00067">
    <property type="entry name" value="GAL4"/>
    <property type="match status" value="1"/>
</dbReference>
<dbReference type="InterPro" id="IPR051439">
    <property type="entry name" value="XlnR/Xlr1"/>
</dbReference>
<evidence type="ECO:0000313" key="11">
    <source>
        <dbReference type="EMBL" id="CAF9909525.1"/>
    </source>
</evidence>
<feature type="domain" description="Zn(2)-C6 fungal-type" evidence="10">
    <location>
        <begin position="83"/>
        <end position="112"/>
    </location>
</feature>
<dbReference type="OrthoDB" id="5365785at2759"/>
<evidence type="ECO:0000256" key="1">
    <source>
        <dbReference type="ARBA" id="ARBA00022723"/>
    </source>
</evidence>
<keyword evidence="12" id="KW-1185">Reference proteome</keyword>
<evidence type="ECO:0000256" key="4">
    <source>
        <dbReference type="ARBA" id="ARBA00023125"/>
    </source>
</evidence>
<dbReference type="PANTHER" id="PTHR47663">
    <property type="entry name" value="XYLANOLYTIC TRANSCRIPTIONAL ACTIVATOR XLNR-RELATED"/>
    <property type="match status" value="1"/>
</dbReference>
<dbReference type="GO" id="GO:0008270">
    <property type="term" value="F:zinc ion binding"/>
    <property type="evidence" value="ECO:0007669"/>
    <property type="project" value="InterPro"/>
</dbReference>
<evidence type="ECO:0000256" key="7">
    <source>
        <dbReference type="ARBA" id="ARBA00023242"/>
    </source>
</evidence>
<comment type="caution">
    <text evidence="11">The sequence shown here is derived from an EMBL/GenBank/DDBJ whole genome shotgun (WGS) entry which is preliminary data.</text>
</comment>
<dbReference type="SMART" id="SM00906">
    <property type="entry name" value="Fungal_trans"/>
    <property type="match status" value="1"/>
</dbReference>
<feature type="region of interest" description="Disordered" evidence="9">
    <location>
        <begin position="548"/>
        <end position="580"/>
    </location>
</feature>